<dbReference type="Proteomes" id="UP000294621">
    <property type="component" value="Unassembled WGS sequence"/>
</dbReference>
<dbReference type="SUPFAM" id="SSF52402">
    <property type="entry name" value="Adenine nucleotide alpha hydrolases-like"/>
    <property type="match status" value="2"/>
</dbReference>
<reference evidence="3 4" key="1">
    <citation type="submission" date="2019-03" db="EMBL/GenBank/DDBJ databases">
        <title>Genome Sequencing and Assembly of Various Microbes Isolated from Partially Reclaimed Soil and Acid Mine Drainage (AMD) Site.</title>
        <authorList>
            <person name="Steinbock B."/>
            <person name="Bechtold R."/>
            <person name="Sevigny J.L."/>
            <person name="Thomas D."/>
            <person name="Cuthill L.R."/>
            <person name="Aveiro Johannsen E.J."/>
            <person name="Thomas K."/>
            <person name="Ghosh A."/>
        </authorList>
    </citation>
    <scope>NUCLEOTIDE SEQUENCE [LARGE SCALE GENOMIC DNA]</scope>
    <source>
        <strain evidence="3 4">S-A1</strain>
    </source>
</reference>
<feature type="domain" description="UspA" evidence="2">
    <location>
        <begin position="3"/>
        <end position="135"/>
    </location>
</feature>
<dbReference type="InterPro" id="IPR006015">
    <property type="entry name" value="Universal_stress_UspA"/>
</dbReference>
<evidence type="ECO:0000313" key="3">
    <source>
        <dbReference type="EMBL" id="TDL38875.1"/>
    </source>
</evidence>
<evidence type="ECO:0000256" key="1">
    <source>
        <dbReference type="ARBA" id="ARBA00008791"/>
    </source>
</evidence>
<dbReference type="InterPro" id="IPR006016">
    <property type="entry name" value="UspA"/>
</dbReference>
<dbReference type="OrthoDB" id="6174426at2"/>
<dbReference type="CDD" id="cd00293">
    <property type="entry name" value="USP-like"/>
    <property type="match status" value="1"/>
</dbReference>
<name>A0A4R5Y6C1_9MICC</name>
<evidence type="ECO:0000259" key="2">
    <source>
        <dbReference type="Pfam" id="PF00582"/>
    </source>
</evidence>
<dbReference type="PANTHER" id="PTHR46268">
    <property type="entry name" value="STRESS RESPONSE PROTEIN NHAX"/>
    <property type="match status" value="1"/>
</dbReference>
<dbReference type="PRINTS" id="PR01438">
    <property type="entry name" value="UNVRSLSTRESS"/>
</dbReference>
<dbReference type="AlphaFoldDB" id="A0A4R5Y6C1"/>
<comment type="similarity">
    <text evidence="1">Belongs to the universal stress protein A family.</text>
</comment>
<gene>
    <name evidence="3" type="ORF">E2R57_08050</name>
</gene>
<proteinExistence type="inferred from homology"/>
<organism evidence="3 4">
    <name type="scientific">Arthrobacter nitrophenolicus</name>
    <dbReference type="NCBI Taxonomy" id="683150"/>
    <lineage>
        <taxon>Bacteria</taxon>
        <taxon>Bacillati</taxon>
        <taxon>Actinomycetota</taxon>
        <taxon>Actinomycetes</taxon>
        <taxon>Micrococcales</taxon>
        <taxon>Micrococcaceae</taxon>
        <taxon>Arthrobacter</taxon>
    </lineage>
</organism>
<accession>A0A4R5Y6C1</accession>
<evidence type="ECO:0000313" key="4">
    <source>
        <dbReference type="Proteomes" id="UP000294621"/>
    </source>
</evidence>
<dbReference type="Pfam" id="PF00582">
    <property type="entry name" value="Usp"/>
    <property type="match status" value="2"/>
</dbReference>
<feature type="domain" description="UspA" evidence="2">
    <location>
        <begin position="159"/>
        <end position="279"/>
    </location>
</feature>
<protein>
    <submittedName>
        <fullName evidence="3">Universal stress protein</fullName>
    </submittedName>
</protein>
<dbReference type="Gene3D" id="3.40.50.12370">
    <property type="match status" value="1"/>
</dbReference>
<dbReference type="PANTHER" id="PTHR46268:SF6">
    <property type="entry name" value="UNIVERSAL STRESS PROTEIN UP12"/>
    <property type="match status" value="1"/>
</dbReference>
<sequence length="291" mass="29881">MENTVLVGIDGSSGSAGAAAWALAEAEALRWSIVFAQAVPPVGVVDPEVEAGYFRGAVGEAERTSAPFLAEAEERGIPAEVQVVAGHAKDVLISLSSRVGLVVVGRRHRTGYTSRFGSVSAALAANSSCWTAVVPETWGQDRWAAGSVPASGRGRFLGHVIVGVDEGPEAPTLIAVAAEMAQRHGAPLSAVTVGRDGAEQDGAPWLPDLLLRIREKHPQLQCAGFTLTGTPADEITEAASGARLLVIGSRGLSGISGIVRGSVSQAILEGTSSPVLVVPSRTTSDKHRASG</sequence>
<dbReference type="EMBL" id="SMZQ01000003">
    <property type="protein sequence ID" value="TDL38875.1"/>
    <property type="molecule type" value="Genomic_DNA"/>
</dbReference>
<comment type="caution">
    <text evidence="3">The sequence shown here is derived from an EMBL/GenBank/DDBJ whole genome shotgun (WGS) entry which is preliminary data.</text>
</comment>